<dbReference type="Pfam" id="PF03033">
    <property type="entry name" value="Glyco_transf_28"/>
    <property type="match status" value="1"/>
</dbReference>
<protein>
    <submittedName>
        <fullName evidence="4">Uncharacterized protein</fullName>
    </submittedName>
</protein>
<evidence type="ECO:0000259" key="2">
    <source>
        <dbReference type="Pfam" id="PF03033"/>
    </source>
</evidence>
<dbReference type="PANTHER" id="PTHR48050:SF2">
    <property type="entry name" value="STEROL 3-BETA-GLUCOSYLTRANSFERASE UGT80A2-LIKE"/>
    <property type="match status" value="1"/>
</dbReference>
<evidence type="ECO:0000259" key="3">
    <source>
        <dbReference type="Pfam" id="PF06722"/>
    </source>
</evidence>
<dbReference type="eggNOG" id="KOG1192">
    <property type="taxonomic scope" value="Eukaryota"/>
</dbReference>
<reference evidence="4" key="1">
    <citation type="submission" date="2013-07" db="EMBL/GenBank/DDBJ databases">
        <title>The genome of Eucalyptus grandis.</title>
        <authorList>
            <person name="Schmutz J."/>
            <person name="Hayes R."/>
            <person name="Myburg A."/>
            <person name="Tuskan G."/>
            <person name="Grattapaglia D."/>
            <person name="Rokhsar D.S."/>
        </authorList>
    </citation>
    <scope>NUCLEOTIDE SEQUENCE</scope>
    <source>
        <tissue evidence="4">Leaf extractions</tissue>
    </source>
</reference>
<dbReference type="OMA" id="LCTIATH"/>
<dbReference type="Gene3D" id="3.40.50.2000">
    <property type="entry name" value="Glycogen Phosphorylase B"/>
    <property type="match status" value="2"/>
</dbReference>
<dbReference type="Gramene" id="KCW84820">
    <property type="protein sequence ID" value="KCW84820"/>
    <property type="gene ID" value="EUGRSUZ_B01630"/>
</dbReference>
<dbReference type="PANTHER" id="PTHR48050">
    <property type="entry name" value="STEROL 3-BETA-GLUCOSYLTRANSFERASE"/>
    <property type="match status" value="1"/>
</dbReference>
<proteinExistence type="predicted"/>
<feature type="domain" description="Erythromycin biosynthesis protein CIII-like C-terminal" evidence="3">
    <location>
        <begin position="300"/>
        <end position="395"/>
    </location>
</feature>
<dbReference type="GO" id="GO:0016906">
    <property type="term" value="F:sterol 3-beta-glucosyltransferase activity"/>
    <property type="evidence" value="ECO:0007669"/>
    <property type="project" value="UniProtKB-ARBA"/>
</dbReference>
<accession>A0A059D3N6</accession>
<dbReference type="InterPro" id="IPR004276">
    <property type="entry name" value="GlycoTrans_28_N"/>
</dbReference>
<dbReference type="AlphaFoldDB" id="A0A059D3N6"/>
<dbReference type="InterPro" id="IPR010610">
    <property type="entry name" value="EryCIII-like_C"/>
</dbReference>
<keyword evidence="1" id="KW-0808">Transferase</keyword>
<dbReference type="InterPro" id="IPR002213">
    <property type="entry name" value="UDP_glucos_trans"/>
</dbReference>
<sequence length="445" mass="49522">MLIVGTRGDVQPAVAIGKCLQEHGHRVRLATHVDFKEFVFTAGLEFYPLGGDPKVLAGYMVKNKGFFPSGPSETHIQNQIKDIIFSLLPACRDPDPDTHLEFNANAIIANPPAYGHTHVAEALNLPLHVVSTTPWTPTSEFPKLLSHVKQPVGYRLLYRIVDALIWLVVKDVINEFRKKKLRLRPITSLRGSHSSPPDVPYAYIWSPHLVPKPKDWGPKIDVVGFCFLDLASSYQPPESLVKWLERGEKPIYIGFGSLPVQEPEKMTEIIVKALEITCQRGIINKGWGGLGNSAEQKDFVYLLDNCPHDWLFQHCSAVVHHGGAGTTNAGLKAACPMTVVPFFGDQPFWGDRVHSWGLGPAPIPVDDFSLEKLVDAIRFMLDPKVKERAEELAKVMELEDGVEGAVKAFYKHFPTEKLKLDPESLPAHSMHSHSSPLSLRQCFGC</sequence>
<name>A0A059D3N6_EUCGR</name>
<feature type="domain" description="Glycosyltransferase family 28 N-terminal" evidence="2">
    <location>
        <begin position="1"/>
        <end position="141"/>
    </location>
</feature>
<dbReference type="FunFam" id="3.40.50.2000:FF:000009">
    <property type="entry name" value="Sterol 3-beta-glucosyltransferase UGT80A2"/>
    <property type="match status" value="1"/>
</dbReference>
<evidence type="ECO:0000313" key="4">
    <source>
        <dbReference type="EMBL" id="KCW84820.1"/>
    </source>
</evidence>
<organism evidence="4">
    <name type="scientific">Eucalyptus grandis</name>
    <name type="common">Flooded gum</name>
    <dbReference type="NCBI Taxonomy" id="71139"/>
    <lineage>
        <taxon>Eukaryota</taxon>
        <taxon>Viridiplantae</taxon>
        <taxon>Streptophyta</taxon>
        <taxon>Embryophyta</taxon>
        <taxon>Tracheophyta</taxon>
        <taxon>Spermatophyta</taxon>
        <taxon>Magnoliopsida</taxon>
        <taxon>eudicotyledons</taxon>
        <taxon>Gunneridae</taxon>
        <taxon>Pentapetalae</taxon>
        <taxon>rosids</taxon>
        <taxon>malvids</taxon>
        <taxon>Myrtales</taxon>
        <taxon>Myrtaceae</taxon>
        <taxon>Myrtoideae</taxon>
        <taxon>Eucalypteae</taxon>
        <taxon>Eucalyptus</taxon>
    </lineage>
</organism>
<evidence type="ECO:0000256" key="1">
    <source>
        <dbReference type="ARBA" id="ARBA00022679"/>
    </source>
</evidence>
<dbReference type="InParanoid" id="A0A059D3N6"/>
<dbReference type="GO" id="GO:0005975">
    <property type="term" value="P:carbohydrate metabolic process"/>
    <property type="evidence" value="ECO:0007669"/>
    <property type="project" value="InterPro"/>
</dbReference>
<dbReference type="EMBL" id="KK198754">
    <property type="protein sequence ID" value="KCW84820.1"/>
    <property type="molecule type" value="Genomic_DNA"/>
</dbReference>
<dbReference type="InterPro" id="IPR050426">
    <property type="entry name" value="Glycosyltransferase_28"/>
</dbReference>
<dbReference type="CDD" id="cd03784">
    <property type="entry name" value="GT1_Gtf-like"/>
    <property type="match status" value="1"/>
</dbReference>
<gene>
    <name evidence="4" type="ORF">EUGRSUZ_B01630</name>
</gene>
<dbReference type="Pfam" id="PF06722">
    <property type="entry name" value="EryCIII-like_C"/>
    <property type="match status" value="1"/>
</dbReference>
<dbReference type="SUPFAM" id="SSF53756">
    <property type="entry name" value="UDP-Glycosyltransferase/glycogen phosphorylase"/>
    <property type="match status" value="1"/>
</dbReference>